<dbReference type="InterPro" id="IPR003439">
    <property type="entry name" value="ABC_transporter-like_ATP-bd"/>
</dbReference>
<dbReference type="PANTHER" id="PTHR24223:SF399">
    <property type="entry name" value="ABC TRANSPORTER ATNG"/>
    <property type="match status" value="1"/>
</dbReference>
<feature type="transmembrane region" description="Helical" evidence="12">
    <location>
        <begin position="982"/>
        <end position="1003"/>
    </location>
</feature>
<evidence type="ECO:0000256" key="7">
    <source>
        <dbReference type="ARBA" id="ARBA00022840"/>
    </source>
</evidence>
<dbReference type="FunFam" id="3.40.50.300:FF:000838">
    <property type="entry name" value="ABC multidrug transporter (Eurofung)"/>
    <property type="match status" value="1"/>
</dbReference>
<dbReference type="Proteomes" id="UP000254866">
    <property type="component" value="Unassembled WGS sequence"/>
</dbReference>
<evidence type="ECO:0000256" key="8">
    <source>
        <dbReference type="ARBA" id="ARBA00022989"/>
    </source>
</evidence>
<feature type="transmembrane region" description="Helical" evidence="12">
    <location>
        <begin position="50"/>
        <end position="68"/>
    </location>
</feature>
<keyword evidence="7" id="KW-0067">ATP-binding</keyword>
<dbReference type="GO" id="GO:0005886">
    <property type="term" value="C:plasma membrane"/>
    <property type="evidence" value="ECO:0007669"/>
    <property type="project" value="UniProtKB-SubCell"/>
</dbReference>
<evidence type="ECO:0000256" key="5">
    <source>
        <dbReference type="ARBA" id="ARBA00022692"/>
    </source>
</evidence>
<keyword evidence="9 12" id="KW-0472">Membrane</keyword>
<dbReference type="InterPro" id="IPR044746">
    <property type="entry name" value="ABCC_6TM_D1"/>
</dbReference>
<feature type="domain" description="ABC transporter" evidence="13">
    <location>
        <begin position="588"/>
        <end position="816"/>
    </location>
</feature>
<feature type="domain" description="ABC transmembrane type-1" evidence="14">
    <location>
        <begin position="871"/>
        <end position="1151"/>
    </location>
</feature>
<dbReference type="InterPro" id="IPR003593">
    <property type="entry name" value="AAA+_ATPase"/>
</dbReference>
<dbReference type="RefSeq" id="XP_031865003.1">
    <property type="nucleotide sequence ID" value="XM_032018979.1"/>
</dbReference>
<reference evidence="15 16" key="1">
    <citation type="journal article" date="2018" name="IMA Fungus">
        <title>IMA Genome-F 9: Draft genome sequence of Annulohypoxylon stygium, Aspergillus mulundensis, Berkeleyomyces basicola (syn. Thielaviopsis basicola), Ceratocystis smalleyi, two Cercospora beticola strains, Coleophoma cylindrospora, Fusarium fracticaudum, Phialophora cf. hyalina, and Morchella septimelata.</title>
        <authorList>
            <person name="Wingfield B.D."/>
            <person name="Bills G.F."/>
            <person name="Dong Y."/>
            <person name="Huang W."/>
            <person name="Nel W.J."/>
            <person name="Swalarsk-Parry B.S."/>
            <person name="Vaghefi N."/>
            <person name="Wilken P.M."/>
            <person name="An Z."/>
            <person name="de Beer Z.W."/>
            <person name="De Vos L."/>
            <person name="Chen L."/>
            <person name="Duong T.A."/>
            <person name="Gao Y."/>
            <person name="Hammerbacher A."/>
            <person name="Kikkert J.R."/>
            <person name="Li Y."/>
            <person name="Li H."/>
            <person name="Li K."/>
            <person name="Li Q."/>
            <person name="Liu X."/>
            <person name="Ma X."/>
            <person name="Naidoo K."/>
            <person name="Pethybridge S.J."/>
            <person name="Sun J."/>
            <person name="Steenkamp E.T."/>
            <person name="van der Nest M.A."/>
            <person name="van Wyk S."/>
            <person name="Wingfield M.J."/>
            <person name="Xiong C."/>
            <person name="Yue Q."/>
            <person name="Zhang X."/>
        </authorList>
    </citation>
    <scope>NUCLEOTIDE SEQUENCE [LARGE SCALE GENOMIC DNA]</scope>
    <source>
        <strain evidence="15 16">BP 5553</strain>
    </source>
</reference>
<dbReference type="InterPro" id="IPR027417">
    <property type="entry name" value="P-loop_NTPase"/>
</dbReference>
<dbReference type="FunFam" id="1.20.1560.10:FF:000066">
    <property type="entry name" value="ABC multidrug transporter (Eurofung)"/>
    <property type="match status" value="1"/>
</dbReference>
<protein>
    <recommendedName>
        <fullName evidence="17">P-loop containing nucleoside triphosphate hydrolase</fullName>
    </recommendedName>
</protein>
<feature type="transmembrane region" description="Helical" evidence="12">
    <location>
        <begin position="513"/>
        <end position="535"/>
    </location>
</feature>
<dbReference type="GeneID" id="43603205"/>
<dbReference type="GO" id="GO:0005524">
    <property type="term" value="F:ATP binding"/>
    <property type="evidence" value="ECO:0007669"/>
    <property type="project" value="UniProtKB-KW"/>
</dbReference>
<dbReference type="Pfam" id="PF00664">
    <property type="entry name" value="ABC_membrane"/>
    <property type="match status" value="2"/>
</dbReference>
<evidence type="ECO:0000256" key="9">
    <source>
        <dbReference type="ARBA" id="ARBA00023136"/>
    </source>
</evidence>
<dbReference type="EMBL" id="NPIC01000015">
    <property type="protein sequence ID" value="RDL30478.1"/>
    <property type="molecule type" value="Genomic_DNA"/>
</dbReference>
<dbReference type="PROSITE" id="PS00211">
    <property type="entry name" value="ABC_TRANSPORTER_1"/>
    <property type="match status" value="2"/>
</dbReference>
<feature type="transmembrane region" description="Helical" evidence="12">
    <location>
        <begin position="871"/>
        <end position="891"/>
    </location>
</feature>
<evidence type="ECO:0000256" key="3">
    <source>
        <dbReference type="ARBA" id="ARBA00022448"/>
    </source>
</evidence>
<dbReference type="Gene3D" id="3.40.50.300">
    <property type="entry name" value="P-loop containing nucleotide triphosphate hydrolases"/>
    <property type="match status" value="2"/>
</dbReference>
<dbReference type="PROSITE" id="PS50929">
    <property type="entry name" value="ABC_TM1F"/>
    <property type="match status" value="2"/>
</dbReference>
<dbReference type="InterPro" id="IPR011527">
    <property type="entry name" value="ABC1_TM_dom"/>
</dbReference>
<dbReference type="InterPro" id="IPR050173">
    <property type="entry name" value="ABC_transporter_C-like"/>
</dbReference>
<feature type="domain" description="ABC transporter" evidence="13">
    <location>
        <begin position="1187"/>
        <end position="1418"/>
    </location>
</feature>
<organism evidence="15 16">
    <name type="scientific">Venustampulla echinocandica</name>
    <dbReference type="NCBI Taxonomy" id="2656787"/>
    <lineage>
        <taxon>Eukaryota</taxon>
        <taxon>Fungi</taxon>
        <taxon>Dikarya</taxon>
        <taxon>Ascomycota</taxon>
        <taxon>Pezizomycotina</taxon>
        <taxon>Leotiomycetes</taxon>
        <taxon>Helotiales</taxon>
        <taxon>Pleuroascaceae</taxon>
        <taxon>Venustampulla</taxon>
    </lineage>
</organism>
<keyword evidence="8 12" id="KW-1133">Transmembrane helix</keyword>
<keyword evidence="6" id="KW-0547">Nucleotide-binding</keyword>
<dbReference type="CDD" id="cd18580">
    <property type="entry name" value="ABC_6TM_ABCC_D2"/>
    <property type="match status" value="1"/>
</dbReference>
<feature type="region of interest" description="Disordered" evidence="11">
    <location>
        <begin position="30"/>
        <end position="49"/>
    </location>
</feature>
<comment type="subcellular location">
    <subcellularLocation>
        <location evidence="1">Cell membrane</location>
        <topology evidence="1">Multi-pass membrane protein</topology>
    </subcellularLocation>
</comment>
<dbReference type="Pfam" id="PF00005">
    <property type="entry name" value="ABC_tran"/>
    <property type="match status" value="2"/>
</dbReference>
<evidence type="ECO:0008006" key="17">
    <source>
        <dbReference type="Google" id="ProtNLM"/>
    </source>
</evidence>
<gene>
    <name evidence="15" type="ORF">BP5553_10356</name>
</gene>
<evidence type="ECO:0000259" key="14">
    <source>
        <dbReference type="PROSITE" id="PS50929"/>
    </source>
</evidence>
<dbReference type="STRING" id="2656787.A0A370T9Y2"/>
<dbReference type="GO" id="GO:0140359">
    <property type="term" value="F:ABC-type transporter activity"/>
    <property type="evidence" value="ECO:0007669"/>
    <property type="project" value="InterPro"/>
</dbReference>
<dbReference type="PROSITE" id="PS50893">
    <property type="entry name" value="ABC_TRANSPORTER_2"/>
    <property type="match status" value="2"/>
</dbReference>
<feature type="transmembrane region" description="Helical" evidence="12">
    <location>
        <begin position="387"/>
        <end position="411"/>
    </location>
</feature>
<dbReference type="InterPro" id="IPR036640">
    <property type="entry name" value="ABC1_TM_sf"/>
</dbReference>
<dbReference type="Gene3D" id="1.20.1560.10">
    <property type="entry name" value="ABC transporter type 1, transmembrane domain"/>
    <property type="match status" value="2"/>
</dbReference>
<evidence type="ECO:0000259" key="13">
    <source>
        <dbReference type="PROSITE" id="PS50893"/>
    </source>
</evidence>
<evidence type="ECO:0000256" key="10">
    <source>
        <dbReference type="ARBA" id="ARBA00023180"/>
    </source>
</evidence>
<dbReference type="InterPro" id="IPR017871">
    <property type="entry name" value="ABC_transporter-like_CS"/>
</dbReference>
<evidence type="ECO:0000256" key="1">
    <source>
        <dbReference type="ARBA" id="ARBA00004651"/>
    </source>
</evidence>
<evidence type="ECO:0000256" key="2">
    <source>
        <dbReference type="ARBA" id="ARBA00009726"/>
    </source>
</evidence>
<feature type="transmembrane region" description="Helical" evidence="12">
    <location>
        <begin position="136"/>
        <end position="155"/>
    </location>
</feature>
<keyword evidence="5 12" id="KW-0812">Transmembrane</keyword>
<dbReference type="CDD" id="cd03250">
    <property type="entry name" value="ABCC_MRP_domain1"/>
    <property type="match status" value="1"/>
</dbReference>
<feature type="transmembrane region" description="Helical" evidence="12">
    <location>
        <begin position="911"/>
        <end position="932"/>
    </location>
</feature>
<keyword evidence="16" id="KW-1185">Reference proteome</keyword>
<sequence length="1458" mass="159553">MPGVQGPATSSSPAYEPSFVSFPLRSDRFGRQQTTTTTTTTTPSSTGESWTAGTAVLASFQIILLGIWAKPSTPKTRLTLATAALSVAVSLISVPLSHLEHKRSIRPSSILIVSLLFSTLFDIARTRTLWNITGNATISIMFSITLGVKVVLLSLEALGKRVLLKPLYKDAPSETTTGIIGQSMFWWLNPLLRRGYKVLISMDDLMTLDDDFVTTPDGKSGLYLQWEKVSKGRSTHALLIASIKYFKWPIMAGLIPRFAQIGFFFAQPYLVGRTTVFISDPNGTKNEGYGLIGAFAFVYVGLAISTAVAQHTVFRVIAMLRGSLVELIYSKTMVLEATTIEESAPVTLMSADIERISTGLRFIHDSWASFVQIPLALYLLWRELGVASMAPLGVAILCMLGAVAISSLAGARQAIWLEAIQTRVDATAQMLGTMKGVKMTGLTDKLFTMIRGHRDEEITKSQKFRELLIVMVGISFSNLAISPVICFTIYTLLARRNGTETLTTPKAFTSLVLFNNLAIPITLLVQAVTGLATAVGSIERINKFLLEEPRKDGRAHTGFFSSETLVEGADSSSEKLTEKGKSSKSVLFESRDASSGWSAEKPAAISGLTFQIPSSSLTMVVGPVGCGKSTFINTLLGETPVNNGYLSVSTSTIAYCSQTCWLKNDTVQNNILGESQFDLQWYNTVLRACALDHDIKIFPRGDQSMVGSKGAVLSGGQKQRLALARAVYSKMPTVILDDVLSGLDPTTEDHVFHALLGADGIWRENGTSVVVTTNNIHRLPYSDHIIVIGEDGKLIQQGSFVTLNSTKGYIQSLAIQHDDDSDTVKKDDAGLPPAPLANPAHEGPREEGDRRTGDMTIYLYYIRVMGIKRSLIFILALCSYVFCLTYQPVWVEKWAASNDINPNNNLGYWLGIYYFLAALAVFSVVASCWHLMKNLVAQAARKFHEELLKTVLNAPMSFFSTTDVGNTVNRFSQDLQLIDMELPIAMLNTVLSFLTCLAQLIVICATTKYIAATVPVAIGTFYLIQRYYLRTSRQLRFLDIESKAPLFSHFLESLSGLVTIRSYGWVEKYCVRNAKHINDSQKPFYLLFCIQRWLELVVGLSVAGLAVLLVGVAVSTKGQISAGFIGVALVNIVTFSENLQALITHWTVLETSIGAVSRVRSFAKTPSENLPEETGTPPDSWPDKGGIEFKDVVASYKADADPVLKTINLSIPGGKKVGICGRTGSGKSSLVSTLFRILELDSGSIYVDGVDLATLPRQEIRSRLIVVPQDPYLFDGSVRLNVDPTGELPDEAIEGALKKVQLWDTIHESGGLSARVTNDFFSHGQKQLLCIASAMLRKGNILVLDEATSSVDSQTDAVVHSLIRTEFEHHTVIAIAHRLDSILDFDQVIYMDKGEIRESGNPMQLRDTPFSAFRGLYLDSNPGYAISSSVDDDDDAGSMTEMELQRYGFKPDVVGWIG</sequence>
<keyword evidence="10" id="KW-0325">Glycoprotein</keyword>
<feature type="region of interest" description="Disordered" evidence="11">
    <location>
        <begin position="820"/>
        <end position="849"/>
    </location>
</feature>
<evidence type="ECO:0000256" key="12">
    <source>
        <dbReference type="SAM" id="Phobius"/>
    </source>
</evidence>
<evidence type="ECO:0000256" key="6">
    <source>
        <dbReference type="ARBA" id="ARBA00022741"/>
    </source>
</evidence>
<dbReference type="OrthoDB" id="6500128at2759"/>
<accession>A0A370T9Y2</accession>
<name>A0A370T9Y2_9HELO</name>
<dbReference type="SUPFAM" id="SSF52540">
    <property type="entry name" value="P-loop containing nucleoside triphosphate hydrolases"/>
    <property type="match status" value="2"/>
</dbReference>
<proteinExistence type="inferred from homology"/>
<feature type="transmembrane region" description="Helical" evidence="12">
    <location>
        <begin position="105"/>
        <end position="124"/>
    </location>
</feature>
<keyword evidence="3" id="KW-0813">Transport</keyword>
<comment type="caution">
    <text evidence="15">The sequence shown here is derived from an EMBL/GenBank/DDBJ whole genome shotgun (WGS) entry which is preliminary data.</text>
</comment>
<dbReference type="SMART" id="SM00382">
    <property type="entry name" value="AAA"/>
    <property type="match status" value="2"/>
</dbReference>
<dbReference type="CDD" id="cd18579">
    <property type="entry name" value="ABC_6TM_ABCC_D1"/>
    <property type="match status" value="1"/>
</dbReference>
<dbReference type="FunFam" id="3.40.50.300:FF:001854">
    <property type="entry name" value="ABC multidrug transporter (Eurofung)"/>
    <property type="match status" value="1"/>
</dbReference>
<dbReference type="PANTHER" id="PTHR24223">
    <property type="entry name" value="ATP-BINDING CASSETTE SUB-FAMILY C"/>
    <property type="match status" value="1"/>
</dbReference>
<dbReference type="CDD" id="cd03244">
    <property type="entry name" value="ABCC_MRP_domain2"/>
    <property type="match status" value="1"/>
</dbReference>
<feature type="transmembrane region" description="Helical" evidence="12">
    <location>
        <begin position="1093"/>
        <end position="1114"/>
    </location>
</feature>
<evidence type="ECO:0000313" key="15">
    <source>
        <dbReference type="EMBL" id="RDL30478.1"/>
    </source>
</evidence>
<feature type="domain" description="ABC transmembrane type-1" evidence="14">
    <location>
        <begin position="258"/>
        <end position="533"/>
    </location>
</feature>
<dbReference type="InterPro" id="IPR044726">
    <property type="entry name" value="ABCC_6TM_D2"/>
</dbReference>
<feature type="compositionally biased region" description="Basic and acidic residues" evidence="11">
    <location>
        <begin position="820"/>
        <end position="829"/>
    </location>
</feature>
<evidence type="ECO:0000313" key="16">
    <source>
        <dbReference type="Proteomes" id="UP000254866"/>
    </source>
</evidence>
<feature type="transmembrane region" description="Helical" evidence="12">
    <location>
        <begin position="1009"/>
        <end position="1029"/>
    </location>
</feature>
<feature type="transmembrane region" description="Helical" evidence="12">
    <location>
        <begin position="80"/>
        <end position="99"/>
    </location>
</feature>
<comment type="similarity">
    <text evidence="2">Belongs to the ABC transporter superfamily. ABCC family. Conjugate transporter (TC 3.A.1.208) subfamily.</text>
</comment>
<dbReference type="SUPFAM" id="SSF90123">
    <property type="entry name" value="ABC transporter transmembrane region"/>
    <property type="match status" value="2"/>
</dbReference>
<dbReference type="GO" id="GO:0016887">
    <property type="term" value="F:ATP hydrolysis activity"/>
    <property type="evidence" value="ECO:0007669"/>
    <property type="project" value="InterPro"/>
</dbReference>
<evidence type="ECO:0000256" key="11">
    <source>
        <dbReference type="SAM" id="MobiDB-lite"/>
    </source>
</evidence>
<feature type="transmembrane region" description="Helical" evidence="12">
    <location>
        <begin position="467"/>
        <end position="493"/>
    </location>
</feature>
<dbReference type="FunFam" id="1.20.1560.10:FF:000055">
    <property type="entry name" value="ABC multidrug transporter (Eurofung)"/>
    <property type="match status" value="1"/>
</dbReference>
<feature type="transmembrane region" description="Helical" evidence="12">
    <location>
        <begin position="289"/>
        <end position="309"/>
    </location>
</feature>
<evidence type="ECO:0000256" key="4">
    <source>
        <dbReference type="ARBA" id="ARBA00022475"/>
    </source>
</evidence>
<keyword evidence="4" id="KW-1003">Cell membrane</keyword>